<dbReference type="AlphaFoldDB" id="A0A1R4JXL1"/>
<comment type="catalytic activity">
    <reaction evidence="4">
        <text>apo-[citrate lyase ACP] + 2'-(5''-triphospho-alpha-D-ribosyl)-3'-dephospho-CoA = holo-[citrate lyase ACP] + diphosphate</text>
        <dbReference type="Rhea" id="RHEA:16333"/>
        <dbReference type="Rhea" id="RHEA-COMP:10157"/>
        <dbReference type="Rhea" id="RHEA-COMP:10158"/>
        <dbReference type="ChEBI" id="CHEBI:29999"/>
        <dbReference type="ChEBI" id="CHEBI:33019"/>
        <dbReference type="ChEBI" id="CHEBI:61378"/>
        <dbReference type="ChEBI" id="CHEBI:82683"/>
        <dbReference type="EC" id="2.7.7.61"/>
    </reaction>
</comment>
<dbReference type="GO" id="GO:0016829">
    <property type="term" value="F:lyase activity"/>
    <property type="evidence" value="ECO:0007669"/>
    <property type="project" value="UniProtKB-KW"/>
</dbReference>
<dbReference type="NCBIfam" id="NF002383">
    <property type="entry name" value="PRK01392.1"/>
    <property type="match status" value="1"/>
</dbReference>
<evidence type="ECO:0000256" key="1">
    <source>
        <dbReference type="ARBA" id="ARBA00012524"/>
    </source>
</evidence>
<dbReference type="InterPro" id="IPR005551">
    <property type="entry name" value="CitX"/>
</dbReference>
<dbReference type="Proteomes" id="UP000195611">
    <property type="component" value="Unassembled WGS sequence"/>
</dbReference>
<dbReference type="EMBL" id="FUKW01000096">
    <property type="protein sequence ID" value="SJN36634.1"/>
    <property type="molecule type" value="Genomic_DNA"/>
</dbReference>
<evidence type="ECO:0000313" key="6">
    <source>
        <dbReference type="Proteomes" id="UP000195611"/>
    </source>
</evidence>
<protein>
    <recommendedName>
        <fullName evidence="1">citrate lyase holo-[acyl-carrier protein] synthase</fullName>
        <ecNumber evidence="1">2.7.7.61</ecNumber>
    </recommendedName>
</protein>
<dbReference type="GO" id="GO:0050519">
    <property type="term" value="F:holo-citrate lyase synthase activity"/>
    <property type="evidence" value="ECO:0007669"/>
    <property type="project" value="UniProtKB-EC"/>
</dbReference>
<evidence type="ECO:0000256" key="2">
    <source>
        <dbReference type="ARBA" id="ARBA00022679"/>
    </source>
</evidence>
<sequence length="182" mass="21124">MGMLEGSIPSLEEVLKNRENRSLFQKKLSDKFPEQTLISLKCNIPGPVKNNETIRQLFEIGKTEIEGSLSTNDYEVIYFKEINLPTGPECFYVVNGLPIDIKQLMIEIEEQKELGRLFDNDVLYNKNGLIESISRKELKYPLRQCLICKQDAKSCGRNRTHQLEELYEKIENIIRSDGRIRL</sequence>
<accession>A0A1R4JXL1</accession>
<organism evidence="5 6">
    <name type="scientific">Marinilactibacillus psychrotolerans 42ea</name>
    <dbReference type="NCBI Taxonomy" id="1255609"/>
    <lineage>
        <taxon>Bacteria</taxon>
        <taxon>Bacillati</taxon>
        <taxon>Bacillota</taxon>
        <taxon>Bacilli</taxon>
        <taxon>Lactobacillales</taxon>
        <taxon>Carnobacteriaceae</taxon>
        <taxon>Marinilactibacillus</taxon>
    </lineage>
</organism>
<dbReference type="RefSeq" id="WP_087058781.1">
    <property type="nucleotide sequence ID" value="NZ_FUKW01000096.1"/>
</dbReference>
<proteinExistence type="predicted"/>
<dbReference type="EC" id="2.7.7.61" evidence="1"/>
<keyword evidence="5" id="KW-0456">Lyase</keyword>
<gene>
    <name evidence="5" type="ORF">FM115_07235</name>
</gene>
<keyword evidence="2 5" id="KW-0808">Transferase</keyword>
<dbReference type="NCBIfam" id="TIGR03124">
    <property type="entry name" value="citrate_citX"/>
    <property type="match status" value="1"/>
</dbReference>
<evidence type="ECO:0000313" key="5">
    <source>
        <dbReference type="EMBL" id="SJN36634.1"/>
    </source>
</evidence>
<reference evidence="5 6" key="1">
    <citation type="submission" date="2017-02" db="EMBL/GenBank/DDBJ databases">
        <authorList>
            <person name="Peterson S.W."/>
        </authorList>
    </citation>
    <scope>NUCLEOTIDE SEQUENCE [LARGE SCALE GENOMIC DNA]</scope>
    <source>
        <strain evidence="5 6">42ea</strain>
    </source>
</reference>
<evidence type="ECO:0000256" key="4">
    <source>
        <dbReference type="ARBA" id="ARBA00048574"/>
    </source>
</evidence>
<dbReference type="GO" id="GO:0051191">
    <property type="term" value="P:prosthetic group biosynthetic process"/>
    <property type="evidence" value="ECO:0007669"/>
    <property type="project" value="InterPro"/>
</dbReference>
<dbReference type="Pfam" id="PF03802">
    <property type="entry name" value="CitX"/>
    <property type="match status" value="1"/>
</dbReference>
<name>A0A1R4JXL1_9LACT</name>
<evidence type="ECO:0000256" key="3">
    <source>
        <dbReference type="ARBA" id="ARBA00022695"/>
    </source>
</evidence>
<keyword evidence="3 5" id="KW-0548">Nucleotidyltransferase</keyword>